<dbReference type="Gene3D" id="1.10.10.10">
    <property type="entry name" value="Winged helix-like DNA-binding domain superfamily/Winged helix DNA-binding domain"/>
    <property type="match status" value="1"/>
</dbReference>
<organism evidence="5 6">
    <name type="scientific">Microbacterium maritypicum</name>
    <name type="common">Microbacterium liquefaciens</name>
    <dbReference type="NCBI Taxonomy" id="33918"/>
    <lineage>
        <taxon>Bacteria</taxon>
        <taxon>Bacillati</taxon>
        <taxon>Actinomycetota</taxon>
        <taxon>Actinomycetes</taxon>
        <taxon>Micrococcales</taxon>
        <taxon>Microbacteriaceae</taxon>
        <taxon>Microbacterium</taxon>
    </lineage>
</organism>
<dbReference type="GO" id="GO:0003677">
    <property type="term" value="F:DNA binding"/>
    <property type="evidence" value="ECO:0007669"/>
    <property type="project" value="InterPro"/>
</dbReference>
<dbReference type="InterPro" id="IPR037057">
    <property type="entry name" value="DNA_rep_MutH/T2_RE_sf"/>
</dbReference>
<feature type="domain" description="Type II restriction enzyme NaeI" evidence="4">
    <location>
        <begin position="2"/>
        <end position="280"/>
    </location>
</feature>
<evidence type="ECO:0000256" key="2">
    <source>
        <dbReference type="ARBA" id="ARBA00022759"/>
    </source>
</evidence>
<proteinExistence type="predicted"/>
<dbReference type="InterPro" id="IPR036388">
    <property type="entry name" value="WH-like_DNA-bd_sf"/>
</dbReference>
<accession>A0AAJ5VEL2</accession>
<dbReference type="InterPro" id="IPR011335">
    <property type="entry name" value="Restrct_endonuc-II-like"/>
</dbReference>
<dbReference type="CDD" id="cd22338">
    <property type="entry name" value="NaeI-like"/>
    <property type="match status" value="1"/>
</dbReference>
<dbReference type="GO" id="GO:0009036">
    <property type="term" value="F:type II site-specific deoxyribonuclease activity"/>
    <property type="evidence" value="ECO:0007669"/>
    <property type="project" value="InterPro"/>
</dbReference>
<dbReference type="AlphaFoldDB" id="A0AAJ5VEL2"/>
<protein>
    <submittedName>
        <fullName evidence="5">NaeI family type II restriction endonuclease</fullName>
    </submittedName>
</protein>
<evidence type="ECO:0000313" key="6">
    <source>
        <dbReference type="Proteomes" id="UP001214756"/>
    </source>
</evidence>
<keyword evidence="3" id="KW-0378">Hydrolase</keyword>
<keyword evidence="2 5" id="KW-0255">Endonuclease</keyword>
<dbReference type="Pfam" id="PF09126">
    <property type="entry name" value="NaeI"/>
    <property type="match status" value="1"/>
</dbReference>
<sequence length="291" mass="32679">MLSKADPDGTRTGRLMRRTLDQLYDGQRTGRYSWEQLHKTERTHFGTLFEINLRREFDDVIDEGIKLDYKIAGVDVDCKFSQRMNGWMIPPEALGHLLVVGYVSDAKREFALGVVRATVEHCRTTTNRDAKVQLNQTGRDAVRWLQRPGDLPPNVLLQLDSQTIAAIFDPRSGQQRVNQLFRLITGERIGRNVIATVAQQDDFMKRVRANGGARTALRPEGYVILGGDYEKHRIAAAELGVEVPRPGEVVSVRLRRAGPDEPFVAELDGAPWRVASESEKCLDGAPDVAFK</sequence>
<dbReference type="EMBL" id="CP118606">
    <property type="protein sequence ID" value="WEF22848.1"/>
    <property type="molecule type" value="Genomic_DNA"/>
</dbReference>
<evidence type="ECO:0000259" key="4">
    <source>
        <dbReference type="Pfam" id="PF09126"/>
    </source>
</evidence>
<dbReference type="SUPFAM" id="SSF52980">
    <property type="entry name" value="Restriction endonuclease-like"/>
    <property type="match status" value="1"/>
</dbReference>
<evidence type="ECO:0000256" key="3">
    <source>
        <dbReference type="ARBA" id="ARBA00022801"/>
    </source>
</evidence>
<dbReference type="GO" id="GO:0009307">
    <property type="term" value="P:DNA restriction-modification system"/>
    <property type="evidence" value="ECO:0007669"/>
    <property type="project" value="InterPro"/>
</dbReference>
<gene>
    <name evidence="5" type="ORF">PWF71_01105</name>
</gene>
<dbReference type="Proteomes" id="UP001214756">
    <property type="component" value="Chromosome"/>
</dbReference>
<reference evidence="5" key="1">
    <citation type="submission" date="2023-02" db="EMBL/GenBank/DDBJ databases">
        <title>Genome sequence of Microbacterium liquefaciens B1075.</title>
        <authorList>
            <person name="Cao J."/>
            <person name="Li X."/>
        </authorList>
    </citation>
    <scope>NUCLEOTIDE SEQUENCE</scope>
    <source>
        <strain evidence="5">B1075</strain>
    </source>
</reference>
<name>A0AAJ5VEL2_MICMQ</name>
<evidence type="ECO:0000256" key="1">
    <source>
        <dbReference type="ARBA" id="ARBA00022722"/>
    </source>
</evidence>
<dbReference type="Gene3D" id="3.40.600.10">
    <property type="entry name" value="DNA mismatch repair MutH/Restriction endonuclease, type II"/>
    <property type="match status" value="1"/>
</dbReference>
<keyword evidence="1" id="KW-0540">Nuclease</keyword>
<dbReference type="InterPro" id="IPR015210">
    <property type="entry name" value="NaeI"/>
</dbReference>
<evidence type="ECO:0000313" key="5">
    <source>
        <dbReference type="EMBL" id="WEF22848.1"/>
    </source>
</evidence>